<dbReference type="InterPro" id="IPR005561">
    <property type="entry name" value="ANTAR"/>
</dbReference>
<proteinExistence type="predicted"/>
<evidence type="ECO:0000256" key="3">
    <source>
        <dbReference type="SAM" id="MobiDB-lite"/>
    </source>
</evidence>
<dbReference type="SMART" id="SM00065">
    <property type="entry name" value="GAF"/>
    <property type="match status" value="1"/>
</dbReference>
<keyword evidence="1" id="KW-0805">Transcription regulation</keyword>
<reference evidence="5" key="1">
    <citation type="submission" date="2024-06" db="EMBL/GenBank/DDBJ databases">
        <title>Kribbella sp. strain HUAS MG21 genome sequences.</title>
        <authorList>
            <person name="Mo P."/>
        </authorList>
    </citation>
    <scope>NUCLEOTIDE SEQUENCE</scope>
    <source>
        <strain evidence="5">HUAS MG21</strain>
    </source>
</reference>
<dbReference type="EMBL" id="CP158165">
    <property type="protein sequence ID" value="XBV25668.1"/>
    <property type="molecule type" value="Genomic_DNA"/>
</dbReference>
<feature type="region of interest" description="Disordered" evidence="3">
    <location>
        <begin position="233"/>
        <end position="270"/>
    </location>
</feature>
<evidence type="ECO:0000313" key="5">
    <source>
        <dbReference type="EMBL" id="XBV25668.1"/>
    </source>
</evidence>
<dbReference type="SUPFAM" id="SSF55781">
    <property type="entry name" value="GAF domain-like"/>
    <property type="match status" value="1"/>
</dbReference>
<evidence type="ECO:0000256" key="2">
    <source>
        <dbReference type="ARBA" id="ARBA00023163"/>
    </source>
</evidence>
<evidence type="ECO:0000259" key="4">
    <source>
        <dbReference type="PROSITE" id="PS50921"/>
    </source>
</evidence>
<accession>A0AAU7TG27</accession>
<dbReference type="InterPro" id="IPR036388">
    <property type="entry name" value="WH-like_DNA-bd_sf"/>
</dbReference>
<dbReference type="SMART" id="SM01012">
    <property type="entry name" value="ANTAR"/>
    <property type="match status" value="1"/>
</dbReference>
<dbReference type="InterPro" id="IPR029016">
    <property type="entry name" value="GAF-like_dom_sf"/>
</dbReference>
<dbReference type="Pfam" id="PF13185">
    <property type="entry name" value="GAF_2"/>
    <property type="match status" value="1"/>
</dbReference>
<dbReference type="Gene3D" id="3.30.450.40">
    <property type="match status" value="1"/>
</dbReference>
<dbReference type="Pfam" id="PF03861">
    <property type="entry name" value="ANTAR"/>
    <property type="match status" value="1"/>
</dbReference>
<evidence type="ECO:0000256" key="1">
    <source>
        <dbReference type="ARBA" id="ARBA00023015"/>
    </source>
</evidence>
<sequence length="270" mass="28796">MDDNGDAPLVDALTSLHSLLLGAPRLEELLAKLADVAAKVVEPPASCGITTRYDGQPRTIVSSDARASVADEYQYSLGEGPCLEALQQGVVVDVADYSSERRWPRYGDLAREAGVKASIALPLIVDGRSIGAMNLYGYDRPDTFSAADRERAAAYAEQASTTLAFAAGAVRQSQLSEQLEQALASRSVIDQALGLLMGQQRCDARTAFQLLRKHSQNNNRKLRDVAGALIVRHTGRPPVDSRAFESVSSGEAPPGGDGEQGPSRDGDTRT</sequence>
<organism evidence="5">
    <name type="scientific">Kribbella sp. HUAS MG21</name>
    <dbReference type="NCBI Taxonomy" id="3160966"/>
    <lineage>
        <taxon>Bacteria</taxon>
        <taxon>Bacillati</taxon>
        <taxon>Actinomycetota</taxon>
        <taxon>Actinomycetes</taxon>
        <taxon>Propionibacteriales</taxon>
        <taxon>Kribbellaceae</taxon>
        <taxon>Kribbella</taxon>
    </lineage>
</organism>
<dbReference type="AlphaFoldDB" id="A0AAU7TG27"/>
<keyword evidence="2" id="KW-0804">Transcription</keyword>
<dbReference type="PIRSF" id="PIRSF036625">
    <property type="entry name" value="GAF_ANTAR"/>
    <property type="match status" value="1"/>
</dbReference>
<name>A0AAU7TG27_9ACTN</name>
<dbReference type="InterPro" id="IPR012074">
    <property type="entry name" value="GAF_ANTAR"/>
</dbReference>
<dbReference type="Gene3D" id="1.10.10.10">
    <property type="entry name" value="Winged helix-like DNA-binding domain superfamily/Winged helix DNA-binding domain"/>
    <property type="match status" value="1"/>
</dbReference>
<dbReference type="InterPro" id="IPR003018">
    <property type="entry name" value="GAF"/>
</dbReference>
<dbReference type="PROSITE" id="PS50921">
    <property type="entry name" value="ANTAR"/>
    <property type="match status" value="1"/>
</dbReference>
<protein>
    <submittedName>
        <fullName evidence="5">GAF and ANTAR domain-containing protein</fullName>
    </submittedName>
</protein>
<feature type="domain" description="ANTAR" evidence="4">
    <location>
        <begin position="169"/>
        <end position="230"/>
    </location>
</feature>
<dbReference type="GO" id="GO:0003723">
    <property type="term" value="F:RNA binding"/>
    <property type="evidence" value="ECO:0007669"/>
    <property type="project" value="InterPro"/>
</dbReference>
<dbReference type="RefSeq" id="WP_350278476.1">
    <property type="nucleotide sequence ID" value="NZ_CP158165.1"/>
</dbReference>
<gene>
    <name evidence="5" type="ORF">ABN611_04445</name>
</gene>